<sequence>MAVKKGVSSLQMLQKQRDLIWKGTFGYKASEKLFPTFLEAQDKAIEKAVSEWPLHPSRLYDAPARGEVKATLGPRLLASGELSEDIPSDEGRRGRLSKVTAGLLPIAGTWTSNGFQFFYVDMAAGPFCVFPEKAMVMELWRQDRLVHVGAALMSNDWKAGSGAFGRFVTGGVQVEEADKVAFPTCSHFHRNFQDFVDSCIG</sequence>
<accession>A0A1Q9CFB0</accession>
<organism evidence="1 2">
    <name type="scientific">Symbiodinium microadriaticum</name>
    <name type="common">Dinoflagellate</name>
    <name type="synonym">Zooxanthella microadriatica</name>
    <dbReference type="NCBI Taxonomy" id="2951"/>
    <lineage>
        <taxon>Eukaryota</taxon>
        <taxon>Sar</taxon>
        <taxon>Alveolata</taxon>
        <taxon>Dinophyceae</taxon>
        <taxon>Suessiales</taxon>
        <taxon>Symbiodiniaceae</taxon>
        <taxon>Symbiodinium</taxon>
    </lineage>
</organism>
<dbReference type="Proteomes" id="UP000186817">
    <property type="component" value="Unassembled WGS sequence"/>
</dbReference>
<proteinExistence type="predicted"/>
<dbReference type="OrthoDB" id="442751at2759"/>
<evidence type="ECO:0000313" key="1">
    <source>
        <dbReference type="EMBL" id="OLP81527.1"/>
    </source>
</evidence>
<comment type="caution">
    <text evidence="1">The sequence shown here is derived from an EMBL/GenBank/DDBJ whole genome shotgun (WGS) entry which is preliminary data.</text>
</comment>
<name>A0A1Q9CFB0_SYMMI</name>
<protein>
    <submittedName>
        <fullName evidence="1">Uncharacterized protein</fullName>
    </submittedName>
</protein>
<dbReference type="EMBL" id="LSRX01001272">
    <property type="protein sequence ID" value="OLP81527.1"/>
    <property type="molecule type" value="Genomic_DNA"/>
</dbReference>
<evidence type="ECO:0000313" key="2">
    <source>
        <dbReference type="Proteomes" id="UP000186817"/>
    </source>
</evidence>
<gene>
    <name evidence="1" type="ORF">AK812_SmicGene37920</name>
</gene>
<keyword evidence="2" id="KW-1185">Reference proteome</keyword>
<reference evidence="1 2" key="1">
    <citation type="submission" date="2016-02" db="EMBL/GenBank/DDBJ databases">
        <title>Genome analysis of coral dinoflagellate symbionts highlights evolutionary adaptations to a symbiotic lifestyle.</title>
        <authorList>
            <person name="Aranda M."/>
            <person name="Li Y."/>
            <person name="Liew Y.J."/>
            <person name="Baumgarten S."/>
            <person name="Simakov O."/>
            <person name="Wilson M."/>
            <person name="Piel J."/>
            <person name="Ashoor H."/>
            <person name="Bougouffa S."/>
            <person name="Bajic V.B."/>
            <person name="Ryu T."/>
            <person name="Ravasi T."/>
            <person name="Bayer T."/>
            <person name="Micklem G."/>
            <person name="Kim H."/>
            <person name="Bhak J."/>
            <person name="Lajeunesse T.C."/>
            <person name="Voolstra C.R."/>
        </authorList>
    </citation>
    <scope>NUCLEOTIDE SEQUENCE [LARGE SCALE GENOMIC DNA]</scope>
    <source>
        <strain evidence="1 2">CCMP2467</strain>
    </source>
</reference>
<dbReference type="AlphaFoldDB" id="A0A1Q9CFB0"/>